<feature type="compositionally biased region" description="Pro residues" evidence="1">
    <location>
        <begin position="29"/>
        <end position="38"/>
    </location>
</feature>
<gene>
    <name evidence="2" type="ORF">C6N75_26400</name>
</gene>
<evidence type="ECO:0000256" key="1">
    <source>
        <dbReference type="SAM" id="MobiDB-lite"/>
    </source>
</evidence>
<sequence>MAPASEPAGGAASERNRLSNSAGVRRSPSAPPPAPRPGVPYAAACCPPGTGGRYWVASDAPAGSPGGTAPRKAVDSAACSGGSAPGPPSCPTGGRNWVASASPPPPEEAGAPASGGRGCAPAGGRPDCGGP</sequence>
<dbReference type="Proteomes" id="UP000239322">
    <property type="component" value="Unassembled WGS sequence"/>
</dbReference>
<accession>A0A2S9PPH2</accession>
<comment type="caution">
    <text evidence="2">The sequence shown here is derived from an EMBL/GenBank/DDBJ whole genome shotgun (WGS) entry which is preliminary data.</text>
</comment>
<dbReference type="EMBL" id="PVLV01000527">
    <property type="protein sequence ID" value="PRH76306.1"/>
    <property type="molecule type" value="Genomic_DNA"/>
</dbReference>
<name>A0A2S9PPH2_9ACTN</name>
<feature type="region of interest" description="Disordered" evidence="1">
    <location>
        <begin position="1"/>
        <end position="131"/>
    </location>
</feature>
<reference evidence="2 3" key="1">
    <citation type="submission" date="2018-03" db="EMBL/GenBank/DDBJ databases">
        <title>Novel Streptomyces sp. from soil.</title>
        <authorList>
            <person name="Tan G.Y.A."/>
            <person name="Lee Z.Y."/>
        </authorList>
    </citation>
    <scope>NUCLEOTIDE SEQUENCE [LARGE SCALE GENOMIC DNA]</scope>
    <source>
        <strain evidence="2 3">ST5x</strain>
    </source>
</reference>
<protein>
    <submittedName>
        <fullName evidence="2">Uncharacterized protein</fullName>
    </submittedName>
</protein>
<evidence type="ECO:0000313" key="2">
    <source>
        <dbReference type="EMBL" id="PRH76306.1"/>
    </source>
</evidence>
<feature type="compositionally biased region" description="Low complexity" evidence="1">
    <location>
        <begin position="1"/>
        <end position="13"/>
    </location>
</feature>
<dbReference type="AlphaFoldDB" id="A0A2S9PPH2"/>
<organism evidence="2 3">
    <name type="scientific">Streptomyces solincola</name>
    <dbReference type="NCBI Taxonomy" id="2100817"/>
    <lineage>
        <taxon>Bacteria</taxon>
        <taxon>Bacillati</taxon>
        <taxon>Actinomycetota</taxon>
        <taxon>Actinomycetes</taxon>
        <taxon>Kitasatosporales</taxon>
        <taxon>Streptomycetaceae</taxon>
        <taxon>Streptomyces</taxon>
    </lineage>
</organism>
<evidence type="ECO:0000313" key="3">
    <source>
        <dbReference type="Proteomes" id="UP000239322"/>
    </source>
</evidence>
<keyword evidence="3" id="KW-1185">Reference proteome</keyword>
<proteinExistence type="predicted"/>